<gene>
    <name evidence="1" type="ORF">ACFSB2_23585</name>
</gene>
<evidence type="ECO:0000313" key="2">
    <source>
        <dbReference type="Proteomes" id="UP001597079"/>
    </source>
</evidence>
<dbReference type="InterPro" id="IPR036390">
    <property type="entry name" value="WH_DNA-bd_sf"/>
</dbReference>
<dbReference type="PROSITE" id="PS51197">
    <property type="entry name" value="HTH_RRF2_2"/>
    <property type="match status" value="1"/>
</dbReference>
<evidence type="ECO:0000313" key="1">
    <source>
        <dbReference type="EMBL" id="MFD1677649.1"/>
    </source>
</evidence>
<protein>
    <submittedName>
        <fullName evidence="1">RrF2 family transcriptional regulator</fullName>
    </submittedName>
</protein>
<dbReference type="Pfam" id="PF02082">
    <property type="entry name" value="Rrf2"/>
    <property type="match status" value="1"/>
</dbReference>
<dbReference type="InterPro" id="IPR036388">
    <property type="entry name" value="WH-like_DNA-bd_sf"/>
</dbReference>
<keyword evidence="2" id="KW-1185">Reference proteome</keyword>
<dbReference type="SUPFAM" id="SSF46785">
    <property type="entry name" value="Winged helix' DNA-binding domain"/>
    <property type="match status" value="1"/>
</dbReference>
<proteinExistence type="predicted"/>
<dbReference type="Gene3D" id="1.10.10.10">
    <property type="entry name" value="Winged helix-like DNA-binding domain superfamily/Winged helix DNA-binding domain"/>
    <property type="match status" value="1"/>
</dbReference>
<comment type="caution">
    <text evidence="1">The sequence shown here is derived from an EMBL/GenBank/DDBJ whole genome shotgun (WGS) entry which is preliminary data.</text>
</comment>
<dbReference type="Proteomes" id="UP001597079">
    <property type="component" value="Unassembled WGS sequence"/>
</dbReference>
<dbReference type="InterPro" id="IPR000944">
    <property type="entry name" value="Tscrpt_reg_Rrf2"/>
</dbReference>
<dbReference type="PANTHER" id="PTHR33221">
    <property type="entry name" value="WINGED HELIX-TURN-HELIX TRANSCRIPTIONAL REGULATOR, RRF2 FAMILY"/>
    <property type="match status" value="1"/>
</dbReference>
<sequence length="146" mass="15876">MALSRRCHSITPSAFGLAIQALVFLSVSENVCPSQEIAKMMQSGTTFMRRVMAPLVRANLVEAKEGRDGGYSLAKAAHLITVADVYRALQVSDPLGAGLLDSTTNCPGGENIKKIFSEMTTRTEKSTLDIYEQYTIEQIADQVFGN</sequence>
<organism evidence="1 2">
    <name type="scientific">Alicyclobacillus fodiniaquatilis</name>
    <dbReference type="NCBI Taxonomy" id="1661150"/>
    <lineage>
        <taxon>Bacteria</taxon>
        <taxon>Bacillati</taxon>
        <taxon>Bacillota</taxon>
        <taxon>Bacilli</taxon>
        <taxon>Bacillales</taxon>
        <taxon>Alicyclobacillaceae</taxon>
        <taxon>Alicyclobacillus</taxon>
    </lineage>
</organism>
<dbReference type="EMBL" id="JBHUCX010000097">
    <property type="protein sequence ID" value="MFD1677649.1"/>
    <property type="molecule type" value="Genomic_DNA"/>
</dbReference>
<reference evidence="2" key="1">
    <citation type="journal article" date="2019" name="Int. J. Syst. Evol. Microbiol.">
        <title>The Global Catalogue of Microorganisms (GCM) 10K type strain sequencing project: providing services to taxonomists for standard genome sequencing and annotation.</title>
        <authorList>
            <consortium name="The Broad Institute Genomics Platform"/>
            <consortium name="The Broad Institute Genome Sequencing Center for Infectious Disease"/>
            <person name="Wu L."/>
            <person name="Ma J."/>
        </authorList>
    </citation>
    <scope>NUCLEOTIDE SEQUENCE [LARGE SCALE GENOMIC DNA]</scope>
    <source>
        <strain evidence="2">CGMCC 1.12286</strain>
    </source>
</reference>
<dbReference type="RefSeq" id="WP_377945562.1">
    <property type="nucleotide sequence ID" value="NZ_JBHUCX010000097.1"/>
</dbReference>
<accession>A0ABW4JP32</accession>
<name>A0ABW4JP32_9BACL</name>
<dbReference type="PANTHER" id="PTHR33221:SF15">
    <property type="entry name" value="HTH-TYPE TRANSCRIPTIONAL REGULATOR YWGB-RELATED"/>
    <property type="match status" value="1"/>
</dbReference>